<dbReference type="Pfam" id="PF03469">
    <property type="entry name" value="XH"/>
    <property type="match status" value="1"/>
</dbReference>
<evidence type="ECO:0000259" key="1">
    <source>
        <dbReference type="Pfam" id="PF03469"/>
    </source>
</evidence>
<proteinExistence type="predicted"/>
<protein>
    <recommendedName>
        <fullName evidence="1">Factor of DNA methylation 1-5/IDN2 domain-containing protein</fullName>
    </recommendedName>
</protein>
<evidence type="ECO:0000313" key="3">
    <source>
        <dbReference type="Proteomes" id="UP001280121"/>
    </source>
</evidence>
<sequence>MEEERAVVNRKLIELERKVEANIKKTLELEIESMKSDIELLKKELKPTVIEVKMMGQIDIEAIRTAVEARKLPANTTELLFAVIVALKELKEYNPIGRHEVPELWNFKENRKATLKEAVVSTFTEEKLN</sequence>
<reference evidence="2" key="1">
    <citation type="journal article" date="2023" name="Plant J.">
        <title>Genome sequences and population genomics provide insights into the demographic history, inbreeding, and mutation load of two 'living fossil' tree species of Dipteronia.</title>
        <authorList>
            <person name="Feng Y."/>
            <person name="Comes H.P."/>
            <person name="Chen J."/>
            <person name="Zhu S."/>
            <person name="Lu R."/>
            <person name="Zhang X."/>
            <person name="Li P."/>
            <person name="Qiu J."/>
            <person name="Olsen K.M."/>
            <person name="Qiu Y."/>
        </authorList>
    </citation>
    <scope>NUCLEOTIDE SEQUENCE</scope>
    <source>
        <strain evidence="2">KIB01</strain>
    </source>
</reference>
<gene>
    <name evidence="2" type="ORF">Ddye_024709</name>
</gene>
<comment type="caution">
    <text evidence="2">The sequence shown here is derived from an EMBL/GenBank/DDBJ whole genome shotgun (WGS) entry which is preliminary data.</text>
</comment>
<evidence type="ECO:0000313" key="2">
    <source>
        <dbReference type="EMBL" id="KAK2642946.1"/>
    </source>
</evidence>
<organism evidence="2 3">
    <name type="scientific">Dipteronia dyeriana</name>
    <dbReference type="NCBI Taxonomy" id="168575"/>
    <lineage>
        <taxon>Eukaryota</taxon>
        <taxon>Viridiplantae</taxon>
        <taxon>Streptophyta</taxon>
        <taxon>Embryophyta</taxon>
        <taxon>Tracheophyta</taxon>
        <taxon>Spermatophyta</taxon>
        <taxon>Magnoliopsida</taxon>
        <taxon>eudicotyledons</taxon>
        <taxon>Gunneridae</taxon>
        <taxon>Pentapetalae</taxon>
        <taxon>rosids</taxon>
        <taxon>malvids</taxon>
        <taxon>Sapindales</taxon>
        <taxon>Sapindaceae</taxon>
        <taxon>Hippocastanoideae</taxon>
        <taxon>Acereae</taxon>
        <taxon>Dipteronia</taxon>
    </lineage>
</organism>
<feature type="domain" description="Factor of DNA methylation 1-5/IDN2" evidence="1">
    <location>
        <begin position="79"/>
        <end position="121"/>
    </location>
</feature>
<dbReference type="InterPro" id="IPR005379">
    <property type="entry name" value="FDM1-5/IDN2_XH"/>
</dbReference>
<dbReference type="PANTHER" id="PTHR21596:SF3">
    <property type="entry name" value="FACTOR OF DNA METHYLATION 1-RELATED"/>
    <property type="match status" value="1"/>
</dbReference>
<dbReference type="GO" id="GO:0080188">
    <property type="term" value="P:gene silencing by siRNA-directed DNA methylation"/>
    <property type="evidence" value="ECO:0007669"/>
    <property type="project" value="InterPro"/>
</dbReference>
<dbReference type="EMBL" id="JANJYI010000007">
    <property type="protein sequence ID" value="KAK2642946.1"/>
    <property type="molecule type" value="Genomic_DNA"/>
</dbReference>
<dbReference type="AlphaFoldDB" id="A0AAD9WTW1"/>
<dbReference type="InterPro" id="IPR045177">
    <property type="entry name" value="FDM1-5/IDN2"/>
</dbReference>
<dbReference type="PANTHER" id="PTHR21596">
    <property type="entry name" value="RIBONUCLEASE P SUBUNIT P38"/>
    <property type="match status" value="1"/>
</dbReference>
<accession>A0AAD9WTW1</accession>
<keyword evidence="3" id="KW-1185">Reference proteome</keyword>
<name>A0AAD9WTW1_9ROSI</name>
<dbReference type="Proteomes" id="UP001280121">
    <property type="component" value="Unassembled WGS sequence"/>
</dbReference>